<evidence type="ECO:0000313" key="1">
    <source>
        <dbReference type="EMBL" id="CAA9373712.1"/>
    </source>
</evidence>
<sequence>MAFEFDDAKMLRAEARITMQGGGQRGQGSVSRRKTLLNQGDNSIIFF</sequence>
<proteinExistence type="predicted"/>
<organism evidence="1">
    <name type="scientific">uncultured Chloroflexia bacterium</name>
    <dbReference type="NCBI Taxonomy" id="1672391"/>
    <lineage>
        <taxon>Bacteria</taxon>
        <taxon>Bacillati</taxon>
        <taxon>Chloroflexota</taxon>
        <taxon>Chloroflexia</taxon>
        <taxon>environmental samples</taxon>
    </lineage>
</organism>
<dbReference type="AlphaFoldDB" id="A0A6J4N1E6"/>
<dbReference type="EMBL" id="CADCTR010002906">
    <property type="protein sequence ID" value="CAA9373712.1"/>
    <property type="molecule type" value="Genomic_DNA"/>
</dbReference>
<accession>A0A6J4N1E6</accession>
<name>A0A6J4N1E6_9CHLR</name>
<gene>
    <name evidence="1" type="ORF">AVDCRST_MAG93-8632</name>
</gene>
<reference evidence="1" key="1">
    <citation type="submission" date="2020-02" db="EMBL/GenBank/DDBJ databases">
        <authorList>
            <person name="Meier V. D."/>
        </authorList>
    </citation>
    <scope>NUCLEOTIDE SEQUENCE</scope>
    <source>
        <strain evidence="1">AVDCRST_MAG93</strain>
    </source>
</reference>
<protein>
    <submittedName>
        <fullName evidence="1">Uncharacterized protein</fullName>
    </submittedName>
</protein>